<dbReference type="EMBL" id="PDUD01000076">
    <property type="protein sequence ID" value="PHN00761.1"/>
    <property type="molecule type" value="Genomic_DNA"/>
</dbReference>
<feature type="transmembrane region" description="Helical" evidence="1">
    <location>
        <begin position="62"/>
        <end position="80"/>
    </location>
</feature>
<evidence type="ECO:0000313" key="3">
    <source>
        <dbReference type="Proteomes" id="UP000223913"/>
    </source>
</evidence>
<keyword evidence="3" id="KW-1185">Reference proteome</keyword>
<dbReference type="OrthoDB" id="9775079at2"/>
<sequence>MSALQFKNPVLSHLDGHKGTGRQATVRPLPDIHTMVDEKSLGVQSADPQPSWQETVPKGRQMWFTVGMVIAALIVFYFLLKQKVIKI</sequence>
<keyword evidence="1" id="KW-0812">Transmembrane</keyword>
<gene>
    <name evidence="2" type="ORF">CRP01_40590</name>
</gene>
<dbReference type="AlphaFoldDB" id="A0A2D0MWV7"/>
<dbReference type="Proteomes" id="UP000223913">
    <property type="component" value="Unassembled WGS sequence"/>
</dbReference>
<evidence type="ECO:0000256" key="1">
    <source>
        <dbReference type="SAM" id="Phobius"/>
    </source>
</evidence>
<reference evidence="2 3" key="1">
    <citation type="submission" date="2017-10" db="EMBL/GenBank/DDBJ databases">
        <title>The draft genome sequence of Lewinella nigricans NBRC 102662.</title>
        <authorList>
            <person name="Wang K."/>
        </authorList>
    </citation>
    <scope>NUCLEOTIDE SEQUENCE [LARGE SCALE GENOMIC DNA]</scope>
    <source>
        <strain evidence="2 3">NBRC 102662</strain>
    </source>
</reference>
<comment type="caution">
    <text evidence="2">The sequence shown here is derived from an EMBL/GenBank/DDBJ whole genome shotgun (WGS) entry which is preliminary data.</text>
</comment>
<accession>A0A2D0MWV7</accession>
<name>A0A2D0MWV7_FLAN2</name>
<organism evidence="2 3">
    <name type="scientific">Flavilitoribacter nigricans (strain ATCC 23147 / DSM 23189 / NBRC 102662 / NCIMB 1420 / SS-2)</name>
    <name type="common">Lewinella nigricans</name>
    <dbReference type="NCBI Taxonomy" id="1122177"/>
    <lineage>
        <taxon>Bacteria</taxon>
        <taxon>Pseudomonadati</taxon>
        <taxon>Bacteroidota</taxon>
        <taxon>Saprospiria</taxon>
        <taxon>Saprospirales</taxon>
        <taxon>Lewinellaceae</taxon>
        <taxon>Flavilitoribacter</taxon>
    </lineage>
</organism>
<proteinExistence type="predicted"/>
<protein>
    <submittedName>
        <fullName evidence="2">Uncharacterized protein</fullName>
    </submittedName>
</protein>
<evidence type="ECO:0000313" key="2">
    <source>
        <dbReference type="EMBL" id="PHN00761.1"/>
    </source>
</evidence>
<keyword evidence="1" id="KW-1133">Transmembrane helix</keyword>
<dbReference type="RefSeq" id="WP_099155838.1">
    <property type="nucleotide sequence ID" value="NZ_PDUD01000076.1"/>
</dbReference>
<keyword evidence="1" id="KW-0472">Membrane</keyword>